<evidence type="ECO:0000313" key="1">
    <source>
        <dbReference type="EMBL" id="KYH24927.1"/>
    </source>
</evidence>
<evidence type="ECO:0008006" key="3">
    <source>
        <dbReference type="Google" id="ProtNLM"/>
    </source>
</evidence>
<dbReference type="PATRIC" id="fig|1008153.3.peg.3125"/>
<keyword evidence="2" id="KW-1185">Reference proteome</keyword>
<dbReference type="AlphaFoldDB" id="A0A151AC26"/>
<protein>
    <recommendedName>
        <fullName evidence="3">Polysaccharide deacetylase</fullName>
    </recommendedName>
</protein>
<accession>A0A151AC26</accession>
<gene>
    <name evidence="1" type="ORF">HAPAU_30190</name>
</gene>
<organism evidence="1 2">
    <name type="scientific">Halalkalicoccus paucihalophilus</name>
    <dbReference type="NCBI Taxonomy" id="1008153"/>
    <lineage>
        <taxon>Archaea</taxon>
        <taxon>Methanobacteriati</taxon>
        <taxon>Methanobacteriota</taxon>
        <taxon>Stenosarchaea group</taxon>
        <taxon>Halobacteria</taxon>
        <taxon>Halobacteriales</taxon>
        <taxon>Halococcaceae</taxon>
        <taxon>Halalkalicoccus</taxon>
    </lineage>
</organism>
<name>A0A151AC26_9EURY</name>
<reference evidence="1 2" key="1">
    <citation type="submission" date="2016-02" db="EMBL/GenBank/DDBJ databases">
        <title>Genome sequence of Halalkalicoccus paucihalophilus DSM 24557.</title>
        <authorList>
            <person name="Poehlein A."/>
            <person name="Daniel R."/>
        </authorList>
    </citation>
    <scope>NUCLEOTIDE SEQUENCE [LARGE SCALE GENOMIC DNA]</scope>
    <source>
        <strain evidence="1 2">DSM 24557</strain>
    </source>
</reference>
<sequence length="330" mass="37620">MGSSRLNVRQWFAIFGHYYNFQQPYQSLDGRAPAQEVTYTVPLTYVSQTIYMTISDDYQIDMINMGDFTFDDYGRLLDAALAHGYTFYTLQEYVTRSNHDSPHIIVRHDVDRKVSTARSMARVEADRNISTSYYFRTSTFSPETAAEVSGLGHEIGYHYEDLAKTRGDFEAAHERFGRNLTAFRKHADVRTICPHGSPLSPHHNLDMWRGKYSIEDYDLDGEAYLSVDTNNDDAERPSYVSDTGRDWGTTIADFGRISTTDDLIAGLGSDGCERLYLLVHPGRWSRNPIEHVQRVAWDLAAEAGKSTARSVHAIGQVTNDRIIRVFRERT</sequence>
<evidence type="ECO:0000313" key="2">
    <source>
        <dbReference type="Proteomes" id="UP000075321"/>
    </source>
</evidence>
<dbReference type="Proteomes" id="UP000075321">
    <property type="component" value="Unassembled WGS sequence"/>
</dbReference>
<dbReference type="EMBL" id="LTAZ01000011">
    <property type="protein sequence ID" value="KYH24927.1"/>
    <property type="molecule type" value="Genomic_DNA"/>
</dbReference>
<proteinExistence type="predicted"/>
<comment type="caution">
    <text evidence="1">The sequence shown here is derived from an EMBL/GenBank/DDBJ whole genome shotgun (WGS) entry which is preliminary data.</text>
</comment>